<dbReference type="NCBIfam" id="TIGR00436">
    <property type="entry name" value="era"/>
    <property type="match status" value="1"/>
</dbReference>
<dbReference type="HAMAP" id="MF_00367">
    <property type="entry name" value="GTPase_Era"/>
    <property type="match status" value="1"/>
</dbReference>
<dbReference type="GO" id="GO:0005525">
    <property type="term" value="F:GTP binding"/>
    <property type="evidence" value="ECO:0007669"/>
    <property type="project" value="UniProtKB-KW"/>
</dbReference>
<evidence type="ECO:0000313" key="6">
    <source>
        <dbReference type="EMBL" id="SVA44409.1"/>
    </source>
</evidence>
<dbReference type="PRINTS" id="PR00326">
    <property type="entry name" value="GTP1OBG"/>
</dbReference>
<dbReference type="Gene3D" id="3.40.50.300">
    <property type="entry name" value="P-loop containing nucleotide triphosphate hydrolases"/>
    <property type="match status" value="1"/>
</dbReference>
<gene>
    <name evidence="6" type="ORF">METZ01_LOCUS97263</name>
</gene>
<evidence type="ECO:0000256" key="4">
    <source>
        <dbReference type="ARBA" id="ARBA00023134"/>
    </source>
</evidence>
<dbReference type="GO" id="GO:0000028">
    <property type="term" value="P:ribosomal small subunit assembly"/>
    <property type="evidence" value="ECO:0007669"/>
    <property type="project" value="TreeGrafter"/>
</dbReference>
<keyword evidence="2" id="KW-0547">Nucleotide-binding</keyword>
<evidence type="ECO:0000256" key="3">
    <source>
        <dbReference type="ARBA" id="ARBA00022884"/>
    </source>
</evidence>
<dbReference type="PANTHER" id="PTHR42698">
    <property type="entry name" value="GTPASE ERA"/>
    <property type="match status" value="1"/>
</dbReference>
<keyword evidence="3" id="KW-0694">RNA-binding</keyword>
<dbReference type="InterPro" id="IPR015946">
    <property type="entry name" value="KH_dom-like_a/b"/>
</dbReference>
<organism evidence="6">
    <name type="scientific">marine metagenome</name>
    <dbReference type="NCBI Taxonomy" id="408172"/>
    <lineage>
        <taxon>unclassified sequences</taxon>
        <taxon>metagenomes</taxon>
        <taxon>ecological metagenomes</taxon>
    </lineage>
</organism>
<reference evidence="6" key="1">
    <citation type="submission" date="2018-05" db="EMBL/GenBank/DDBJ databases">
        <authorList>
            <person name="Lanie J.A."/>
            <person name="Ng W.-L."/>
            <person name="Kazmierczak K.M."/>
            <person name="Andrzejewski T.M."/>
            <person name="Davidsen T.M."/>
            <person name="Wayne K.J."/>
            <person name="Tettelin H."/>
            <person name="Glass J.I."/>
            <person name="Rusch D."/>
            <person name="Podicherti R."/>
            <person name="Tsui H.-C.T."/>
            <person name="Winkler M.E."/>
        </authorList>
    </citation>
    <scope>NUCLEOTIDE SEQUENCE</scope>
</reference>
<dbReference type="InterPro" id="IPR006073">
    <property type="entry name" value="GTP-bd"/>
</dbReference>
<dbReference type="InterPro" id="IPR030388">
    <property type="entry name" value="G_ERA_dom"/>
</dbReference>
<evidence type="ECO:0000259" key="5">
    <source>
        <dbReference type="PROSITE" id="PS51713"/>
    </source>
</evidence>
<sequence length="305" mass="34075">MKKEDNFKSGYAAIVGKPNVGKSTLLNHLVMRKIAAISSKPQTTRNKITGVVHFPGGQVILLDTPGIHKTTSQFNQLMVKASLSTYKDVDVILFVVDAKQGFAENDMFVLDTLKDIEFPKILIINKIDLVSKPDLLGLIAEADGKSDFCEIIPVSALRSDGLKDLGQTVLNYLPAGPQYFPDDMITDCSEEFLIEEIVREKVMQRTRMEVPYSIAVVVEQTHEGHNGVWVIDALIIAESTSQKKILIGAKGAMLKKLGGPAREEIEKRFGCKVYLNLFVKVKNNWRDDKRSLRDLGYLHDSNKNR</sequence>
<dbReference type="PANTHER" id="PTHR42698:SF1">
    <property type="entry name" value="GTPASE ERA, MITOCHONDRIAL"/>
    <property type="match status" value="1"/>
</dbReference>
<dbReference type="CDD" id="cd04163">
    <property type="entry name" value="Era"/>
    <property type="match status" value="1"/>
</dbReference>
<dbReference type="NCBIfam" id="TIGR00231">
    <property type="entry name" value="small_GTP"/>
    <property type="match status" value="1"/>
</dbReference>
<dbReference type="InterPro" id="IPR005662">
    <property type="entry name" value="GTPase_Era-like"/>
</dbReference>
<dbReference type="EMBL" id="UINC01009936">
    <property type="protein sequence ID" value="SVA44409.1"/>
    <property type="molecule type" value="Genomic_DNA"/>
</dbReference>
<dbReference type="GO" id="GO:0019843">
    <property type="term" value="F:rRNA binding"/>
    <property type="evidence" value="ECO:0007669"/>
    <property type="project" value="TreeGrafter"/>
</dbReference>
<dbReference type="SUPFAM" id="SSF54814">
    <property type="entry name" value="Prokaryotic type KH domain (KH-domain type II)"/>
    <property type="match status" value="1"/>
</dbReference>
<evidence type="ECO:0000256" key="1">
    <source>
        <dbReference type="ARBA" id="ARBA00007921"/>
    </source>
</evidence>
<dbReference type="Pfam" id="PF01926">
    <property type="entry name" value="MMR_HSR1"/>
    <property type="match status" value="1"/>
</dbReference>
<dbReference type="InterPro" id="IPR004044">
    <property type="entry name" value="KH_dom_type_2"/>
</dbReference>
<comment type="similarity">
    <text evidence="1">Belongs to the TRAFAC class TrmE-Era-EngA-EngB-Septin-like GTPase superfamily. Era GTPase family.</text>
</comment>
<keyword evidence="4" id="KW-0342">GTP-binding</keyword>
<dbReference type="CDD" id="cd22534">
    <property type="entry name" value="KH-II_Era"/>
    <property type="match status" value="1"/>
</dbReference>
<dbReference type="SUPFAM" id="SSF52540">
    <property type="entry name" value="P-loop containing nucleoside triphosphate hydrolases"/>
    <property type="match status" value="1"/>
</dbReference>
<dbReference type="InterPro" id="IPR027417">
    <property type="entry name" value="P-loop_NTPase"/>
</dbReference>
<dbReference type="Gene3D" id="3.30.300.20">
    <property type="match status" value="1"/>
</dbReference>
<dbReference type="InterPro" id="IPR005225">
    <property type="entry name" value="Small_GTP-bd"/>
</dbReference>
<protein>
    <recommendedName>
        <fullName evidence="5">Era-type G domain-containing protein</fullName>
    </recommendedName>
</protein>
<dbReference type="GO" id="GO:0005829">
    <property type="term" value="C:cytosol"/>
    <property type="evidence" value="ECO:0007669"/>
    <property type="project" value="TreeGrafter"/>
</dbReference>
<feature type="domain" description="Era-type G" evidence="5">
    <location>
        <begin position="8"/>
        <end position="175"/>
    </location>
</feature>
<accession>A0A381VVS9</accession>
<name>A0A381VVS9_9ZZZZ</name>
<dbReference type="PROSITE" id="PS51713">
    <property type="entry name" value="G_ERA"/>
    <property type="match status" value="1"/>
</dbReference>
<dbReference type="InterPro" id="IPR009019">
    <property type="entry name" value="KH_sf_prok-type"/>
</dbReference>
<evidence type="ECO:0000256" key="2">
    <source>
        <dbReference type="ARBA" id="ARBA00022741"/>
    </source>
</evidence>
<dbReference type="FunFam" id="3.40.50.300:FF:000094">
    <property type="entry name" value="GTPase Era"/>
    <property type="match status" value="1"/>
</dbReference>
<proteinExistence type="inferred from homology"/>
<dbReference type="Pfam" id="PF07650">
    <property type="entry name" value="KH_2"/>
    <property type="match status" value="1"/>
</dbReference>
<dbReference type="GO" id="GO:0043024">
    <property type="term" value="F:ribosomal small subunit binding"/>
    <property type="evidence" value="ECO:0007669"/>
    <property type="project" value="TreeGrafter"/>
</dbReference>
<dbReference type="AlphaFoldDB" id="A0A381VVS9"/>
<dbReference type="NCBIfam" id="NF000908">
    <property type="entry name" value="PRK00089.1"/>
    <property type="match status" value="1"/>
</dbReference>